<evidence type="ECO:0000313" key="2">
    <source>
        <dbReference type="Proteomes" id="UP000817854"/>
    </source>
</evidence>
<keyword evidence="2" id="KW-1185">Reference proteome</keyword>
<sequence length="546" mass="59585">MINNNWIFGKNAGLDFSTSIPTATQGNAIDTFEGCASISDKNGNLLFYTDGTSIWNSSNTLITAGLLGDNSSTQSAIIVPDPSNLDQYYVLTTDGSSNAAPPFNHFNGILLNVLTWSFSTISSLTTLPSTRGFSPAEKLTAIQHKNCKDYWVITIMQRGRDGNTTGSGINNGAGVFRIFKIDSTGIQHHTDIPMEIDVHEVGYLKASTNLENIAVANGDNRNVLVYPFNNTSGLVDISGLKVIKTKEPVYGVEFSPDSKLLYYGTISPSNGTGTGYVYQVDLSVLSLIKVGTFKNKGGHYAIGALQLGIDNRIYIAKSGENSLGAIENPNVPGIGCTVTNDFITLPKNAICKLGLPNILPNACKDHDCNCGCTGCNEEAEKLNAELIERAKQKYNVVLSHDDCKEPFIDACEKTAINGQQSFEPCFYFHWGDGINDQIEEHDTEIFYITVCNTFKDIIYKGLRITKVTVMPNSAPLDKLQIVPDRLINFDCLSPCSCQTREFAMITRANDIAGNYSLEVEYCYEEIAIHSSAANGVIKFPFTITED</sequence>
<reference evidence="2" key="1">
    <citation type="submission" date="2019-05" db="EMBL/GenBank/DDBJ databases">
        <title>Flavobacterium profundi sp. nov., isolated from a deep-sea seamount.</title>
        <authorList>
            <person name="Zhang D.-C."/>
        </authorList>
    </citation>
    <scope>NUCLEOTIDE SEQUENCE [LARGE SCALE GENOMIC DNA]</scope>
    <source>
        <strain evidence="2">EC11</strain>
    </source>
</reference>
<gene>
    <name evidence="1" type="ORF">FIA58_004020</name>
</gene>
<proteinExistence type="predicted"/>
<dbReference type="EMBL" id="VEVQ02000002">
    <property type="protein sequence ID" value="NHN24836.1"/>
    <property type="molecule type" value="Genomic_DNA"/>
</dbReference>
<reference evidence="1 2" key="2">
    <citation type="submission" date="2020-02" db="EMBL/GenBank/DDBJ databases">
        <title>Flavobacterium profundi sp. nov., isolated from a deep-sea seamount.</title>
        <authorList>
            <person name="Zhang D.-C."/>
        </authorList>
    </citation>
    <scope>NUCLEOTIDE SEQUENCE [LARGE SCALE GENOMIC DNA]</scope>
    <source>
        <strain evidence="1 2">EC11</strain>
    </source>
</reference>
<protein>
    <recommendedName>
        <fullName evidence="3">Bulb-type lectin domain-containing protein</fullName>
    </recommendedName>
</protein>
<dbReference type="SUPFAM" id="SSF69304">
    <property type="entry name" value="Tricorn protease N-terminal domain"/>
    <property type="match status" value="1"/>
</dbReference>
<dbReference type="RefSeq" id="WP_140960311.1">
    <property type="nucleotide sequence ID" value="NZ_VEVQ02000002.1"/>
</dbReference>
<evidence type="ECO:0000313" key="1">
    <source>
        <dbReference type="EMBL" id="NHN24836.1"/>
    </source>
</evidence>
<organism evidence="1 2">
    <name type="scientific">Flavobacterium jejuense</name>
    <dbReference type="NCBI Taxonomy" id="1544455"/>
    <lineage>
        <taxon>Bacteria</taxon>
        <taxon>Pseudomonadati</taxon>
        <taxon>Bacteroidota</taxon>
        <taxon>Flavobacteriia</taxon>
        <taxon>Flavobacteriales</taxon>
        <taxon>Flavobacteriaceae</taxon>
        <taxon>Flavobacterium</taxon>
    </lineage>
</organism>
<comment type="caution">
    <text evidence="1">The sequence shown here is derived from an EMBL/GenBank/DDBJ whole genome shotgun (WGS) entry which is preliminary data.</text>
</comment>
<dbReference type="Proteomes" id="UP000817854">
    <property type="component" value="Unassembled WGS sequence"/>
</dbReference>
<dbReference type="SUPFAM" id="SSF51004">
    <property type="entry name" value="C-terminal (heme d1) domain of cytochrome cd1-nitrite reductase"/>
    <property type="match status" value="1"/>
</dbReference>
<name>A0ABX0IRT4_9FLAO</name>
<evidence type="ECO:0008006" key="3">
    <source>
        <dbReference type="Google" id="ProtNLM"/>
    </source>
</evidence>
<dbReference type="InterPro" id="IPR011048">
    <property type="entry name" value="Haem_d1_sf"/>
</dbReference>
<accession>A0ABX0IRT4</accession>